<keyword evidence="2" id="KW-1133">Transmembrane helix</keyword>
<dbReference type="EMBL" id="JYNL01000057">
    <property type="protein sequence ID" value="KMO71281.1"/>
    <property type="molecule type" value="Genomic_DNA"/>
</dbReference>
<dbReference type="PATRIC" id="fig|37916.4.peg.4651"/>
<feature type="transmembrane region" description="Helical" evidence="2">
    <location>
        <begin position="39"/>
        <end position="56"/>
    </location>
</feature>
<keyword evidence="2" id="KW-0812">Transmembrane</keyword>
<dbReference type="RefSeq" id="WP_011896128.1">
    <property type="nucleotide sequence ID" value="NZ_JYNL01000057.1"/>
</dbReference>
<feature type="region of interest" description="Disordered" evidence="1">
    <location>
        <begin position="190"/>
        <end position="209"/>
    </location>
</feature>
<evidence type="ECO:0000256" key="1">
    <source>
        <dbReference type="SAM" id="MobiDB-lite"/>
    </source>
</evidence>
<feature type="transmembrane region" description="Helical" evidence="2">
    <location>
        <begin position="135"/>
        <end position="158"/>
    </location>
</feature>
<feature type="transmembrane region" description="Helical" evidence="2">
    <location>
        <begin position="12"/>
        <end position="32"/>
    </location>
</feature>
<sequence length="209" mass="22413">MAVTTSNQNARPWPTVAAAVALTAAALSVGYWALGLATMLIFTAGFVGGLLLWLVWPSGGGWADIRAPYWIALLLFLAHRVEEKQTGFFAFLAAVTGVPTPAVNSVPVVLLVALSAGAWLLVPVLMGRGRPIGRYLAWTFFASLGLTELAHFLVFPWLDPSGAGYVPGMWTVVALAPVAWWGMWRLTRGPSVESASPGQRPIQRLRDTS</sequence>
<comment type="caution">
    <text evidence="3">The sequence shown here is derived from an EMBL/GenBank/DDBJ whole genome shotgun (WGS) entry which is preliminary data.</text>
</comment>
<evidence type="ECO:0000313" key="3">
    <source>
        <dbReference type="EMBL" id="KMO71281.1"/>
    </source>
</evidence>
<keyword evidence="4" id="KW-1185">Reference proteome</keyword>
<gene>
    <name evidence="3" type="ORF">MCHLDSM_04655</name>
</gene>
<protein>
    <submittedName>
        <fullName evidence="3">Uncharacterized protein</fullName>
    </submittedName>
</protein>
<name>A0A0J6YEK8_9MYCO</name>
<feature type="transmembrane region" description="Helical" evidence="2">
    <location>
        <begin position="108"/>
        <end position="126"/>
    </location>
</feature>
<proteinExistence type="predicted"/>
<dbReference type="Proteomes" id="UP000036513">
    <property type="component" value="Unassembled WGS sequence"/>
</dbReference>
<evidence type="ECO:0000313" key="4">
    <source>
        <dbReference type="Proteomes" id="UP000036513"/>
    </source>
</evidence>
<accession>A0A0J6YEK8</accession>
<evidence type="ECO:0000256" key="2">
    <source>
        <dbReference type="SAM" id="Phobius"/>
    </source>
</evidence>
<reference evidence="3 4" key="1">
    <citation type="journal article" date="2015" name="Genome Biol. Evol.">
        <title>Characterization of Three Mycobacterium spp. with Potential Use in Bioremediation by Genome Sequencing and Comparative Genomics.</title>
        <authorList>
            <person name="Das S."/>
            <person name="Pettersson B.M."/>
            <person name="Behra P.R."/>
            <person name="Ramesh M."/>
            <person name="Dasgupta S."/>
            <person name="Bhattacharya A."/>
            <person name="Kirsebom L.A."/>
        </authorList>
    </citation>
    <scope>NUCLEOTIDE SEQUENCE [LARGE SCALE GENOMIC DNA]</scope>
    <source>
        <strain evidence="3 4">DSM 43826</strain>
    </source>
</reference>
<organism evidence="3 4">
    <name type="scientific">Mycolicibacterium chlorophenolicum</name>
    <dbReference type="NCBI Taxonomy" id="37916"/>
    <lineage>
        <taxon>Bacteria</taxon>
        <taxon>Bacillati</taxon>
        <taxon>Actinomycetota</taxon>
        <taxon>Actinomycetes</taxon>
        <taxon>Mycobacteriales</taxon>
        <taxon>Mycobacteriaceae</taxon>
        <taxon>Mycolicibacterium</taxon>
    </lineage>
</organism>
<feature type="transmembrane region" description="Helical" evidence="2">
    <location>
        <begin position="164"/>
        <end position="184"/>
    </location>
</feature>
<keyword evidence="2" id="KW-0472">Membrane</keyword>
<dbReference type="AlphaFoldDB" id="A0A0J6YEK8"/>